<dbReference type="Gene3D" id="1.10.10.10">
    <property type="entry name" value="Winged helix-like DNA-binding domain superfamily/Winged helix DNA-binding domain"/>
    <property type="match status" value="1"/>
</dbReference>
<dbReference type="GO" id="GO:0006352">
    <property type="term" value="P:DNA-templated transcription initiation"/>
    <property type="evidence" value="ECO:0007669"/>
    <property type="project" value="InterPro"/>
</dbReference>
<evidence type="ECO:0000256" key="3">
    <source>
        <dbReference type="ARBA" id="ARBA00023082"/>
    </source>
</evidence>
<dbReference type="RefSeq" id="WP_063381943.1">
    <property type="nucleotide sequence ID" value="NZ_AUXX01000031.1"/>
</dbReference>
<feature type="region of interest" description="Disordered" evidence="6">
    <location>
        <begin position="173"/>
        <end position="204"/>
    </location>
</feature>
<gene>
    <name evidence="9" type="ORF">N478_23465</name>
</gene>
<dbReference type="InterPro" id="IPR007627">
    <property type="entry name" value="RNA_pol_sigma70_r2"/>
</dbReference>
<evidence type="ECO:0000256" key="2">
    <source>
        <dbReference type="ARBA" id="ARBA00023015"/>
    </source>
</evidence>
<dbReference type="InterPro" id="IPR013324">
    <property type="entry name" value="RNA_pol_sigma_r3/r4-like"/>
</dbReference>
<dbReference type="NCBIfam" id="TIGR02937">
    <property type="entry name" value="sigma70-ECF"/>
    <property type="match status" value="1"/>
</dbReference>
<dbReference type="InterPro" id="IPR014304">
    <property type="entry name" value="RNA_pol_sigma-Z"/>
</dbReference>
<keyword evidence="3" id="KW-0731">Sigma factor</keyword>
<evidence type="ECO:0000259" key="8">
    <source>
        <dbReference type="Pfam" id="PF08281"/>
    </source>
</evidence>
<comment type="similarity">
    <text evidence="1">Belongs to the sigma-70 factor family. ECF subfamily.</text>
</comment>
<evidence type="ECO:0000256" key="4">
    <source>
        <dbReference type="ARBA" id="ARBA00023163"/>
    </source>
</evidence>
<dbReference type="Proteomes" id="UP000076661">
    <property type="component" value="Unassembled WGS sequence"/>
</dbReference>
<feature type="domain" description="RNA polymerase sigma-70 region 2" evidence="7">
    <location>
        <begin position="8"/>
        <end position="72"/>
    </location>
</feature>
<evidence type="ECO:0000256" key="1">
    <source>
        <dbReference type="ARBA" id="ARBA00010641"/>
    </source>
</evidence>
<dbReference type="Pfam" id="PF04542">
    <property type="entry name" value="Sigma70_r2"/>
    <property type="match status" value="1"/>
</dbReference>
<comment type="caution">
    <text evidence="9">The sequence shown here is derived from an EMBL/GenBank/DDBJ whole genome shotgun (WGS) entry which is preliminary data.</text>
</comment>
<dbReference type="NCBIfam" id="TIGR02959">
    <property type="entry name" value="SigZ"/>
    <property type="match status" value="1"/>
</dbReference>
<keyword evidence="4" id="KW-0804">Transcription</keyword>
<name>A0A162AZ29_9GAMM</name>
<proteinExistence type="inferred from homology"/>
<evidence type="ECO:0000313" key="10">
    <source>
        <dbReference type="Proteomes" id="UP000076661"/>
    </source>
</evidence>
<keyword evidence="2" id="KW-0805">Transcription regulation</keyword>
<dbReference type="GO" id="GO:0003677">
    <property type="term" value="F:DNA binding"/>
    <property type="evidence" value="ECO:0007669"/>
    <property type="project" value="InterPro"/>
</dbReference>
<sequence length="204" mass="23870">MTIEQIWAQYRQSLKAFLHTRVANPEDVEDLLQDVLLKTHLAIENLHKPTSIKAWLFQIAHNTVVDYYRKNGMNNNAQQEVSWYTEEERNVKKELAQCIKPFIQELSEQSAFLLEVIELEGKTQKQLANEMDVSYSTLKSQVQKARKELHDVFNTCCQYDIDKQGNLIEYRKKQTEDMRSSNRVDKEASALQERKANCADCGRR</sequence>
<dbReference type="InterPro" id="IPR036388">
    <property type="entry name" value="WH-like_DNA-bd_sf"/>
</dbReference>
<feature type="domain" description="RNA polymerase sigma factor 70 region 4 type 2" evidence="8">
    <location>
        <begin position="102"/>
        <end position="149"/>
    </location>
</feature>
<dbReference type="Pfam" id="PF08281">
    <property type="entry name" value="Sigma70_r4_2"/>
    <property type="match status" value="1"/>
</dbReference>
<dbReference type="NCBIfam" id="NF007215">
    <property type="entry name" value="PRK09637.1"/>
    <property type="match status" value="1"/>
</dbReference>
<dbReference type="PANTHER" id="PTHR43133:SF62">
    <property type="entry name" value="RNA POLYMERASE SIGMA FACTOR SIGZ"/>
    <property type="match status" value="1"/>
</dbReference>
<evidence type="ECO:0000256" key="5">
    <source>
        <dbReference type="NCBIfam" id="TIGR02959"/>
    </source>
</evidence>
<dbReference type="AlphaFoldDB" id="A0A162AZ29"/>
<dbReference type="InterPro" id="IPR013249">
    <property type="entry name" value="RNA_pol_sigma70_r4_t2"/>
</dbReference>
<evidence type="ECO:0000313" key="9">
    <source>
        <dbReference type="EMBL" id="KZN63910.1"/>
    </source>
</evidence>
<dbReference type="SUPFAM" id="SSF88659">
    <property type="entry name" value="Sigma3 and sigma4 domains of RNA polymerase sigma factors"/>
    <property type="match status" value="1"/>
</dbReference>
<dbReference type="InterPro" id="IPR039425">
    <property type="entry name" value="RNA_pol_sigma-70-like"/>
</dbReference>
<evidence type="ECO:0000259" key="7">
    <source>
        <dbReference type="Pfam" id="PF04542"/>
    </source>
</evidence>
<evidence type="ECO:0000256" key="6">
    <source>
        <dbReference type="SAM" id="MobiDB-lite"/>
    </source>
</evidence>
<dbReference type="InterPro" id="IPR013325">
    <property type="entry name" value="RNA_pol_sigma_r2"/>
</dbReference>
<organism evidence="9 10">
    <name type="scientific">Pseudoalteromonas luteoviolacea S4060-1</name>
    <dbReference type="NCBI Taxonomy" id="1365257"/>
    <lineage>
        <taxon>Bacteria</taxon>
        <taxon>Pseudomonadati</taxon>
        <taxon>Pseudomonadota</taxon>
        <taxon>Gammaproteobacteria</taxon>
        <taxon>Alteromonadales</taxon>
        <taxon>Pseudoalteromonadaceae</taxon>
        <taxon>Pseudoalteromonas</taxon>
    </lineage>
</organism>
<dbReference type="PANTHER" id="PTHR43133">
    <property type="entry name" value="RNA POLYMERASE ECF-TYPE SIGMA FACTO"/>
    <property type="match status" value="1"/>
</dbReference>
<protein>
    <recommendedName>
        <fullName evidence="5">RNA polymerase sigma factor SigZ</fullName>
    </recommendedName>
</protein>
<accession>A0A162AZ29</accession>
<dbReference type="SUPFAM" id="SSF88946">
    <property type="entry name" value="Sigma2 domain of RNA polymerase sigma factors"/>
    <property type="match status" value="1"/>
</dbReference>
<dbReference type="GO" id="GO:0016987">
    <property type="term" value="F:sigma factor activity"/>
    <property type="evidence" value="ECO:0007669"/>
    <property type="project" value="UniProtKB-KW"/>
</dbReference>
<dbReference type="Gene3D" id="1.10.1740.10">
    <property type="match status" value="1"/>
</dbReference>
<dbReference type="InterPro" id="IPR014284">
    <property type="entry name" value="RNA_pol_sigma-70_dom"/>
</dbReference>
<dbReference type="PATRIC" id="fig|1365257.3.peg.3511"/>
<reference evidence="9 10" key="1">
    <citation type="submission" date="2013-07" db="EMBL/GenBank/DDBJ databases">
        <title>Comparative Genomic and Metabolomic Analysis of Twelve Strains of Pseudoalteromonas luteoviolacea.</title>
        <authorList>
            <person name="Vynne N.G."/>
            <person name="Mansson M."/>
            <person name="Gram L."/>
        </authorList>
    </citation>
    <scope>NUCLEOTIDE SEQUENCE [LARGE SCALE GENOMIC DNA]</scope>
    <source>
        <strain evidence="9 10">S4060-1</strain>
    </source>
</reference>
<dbReference type="EMBL" id="AUXX01000031">
    <property type="protein sequence ID" value="KZN63910.1"/>
    <property type="molecule type" value="Genomic_DNA"/>
</dbReference>